<dbReference type="GO" id="GO:0006935">
    <property type="term" value="P:chemotaxis"/>
    <property type="evidence" value="ECO:0007669"/>
    <property type="project" value="InterPro"/>
</dbReference>
<comment type="caution">
    <text evidence="11">The sequence shown here is derived from an EMBL/GenBank/DDBJ whole genome shotgun (WGS) entry which is preliminary data.</text>
</comment>
<dbReference type="InterPro" id="IPR003660">
    <property type="entry name" value="HAMP_dom"/>
</dbReference>
<dbReference type="PROSITE" id="PS50885">
    <property type="entry name" value="HAMP"/>
    <property type="match status" value="1"/>
</dbReference>
<dbReference type="Pfam" id="PF00672">
    <property type="entry name" value="HAMP"/>
    <property type="match status" value="1"/>
</dbReference>
<comment type="similarity">
    <text evidence="5">Belongs to the methyl-accepting chemotaxis (MCP) protein family.</text>
</comment>
<dbReference type="AlphaFoldDB" id="A0A7W5B322"/>
<keyword evidence="12" id="KW-1185">Reference proteome</keyword>
<dbReference type="SMART" id="SM00283">
    <property type="entry name" value="MA"/>
    <property type="match status" value="1"/>
</dbReference>
<dbReference type="SMART" id="SM00304">
    <property type="entry name" value="HAMP"/>
    <property type="match status" value="1"/>
</dbReference>
<accession>A0A7W5B322</accession>
<dbReference type="SUPFAM" id="SSF58104">
    <property type="entry name" value="Methyl-accepting chemotaxis protein (MCP) signaling domain"/>
    <property type="match status" value="1"/>
</dbReference>
<dbReference type="GO" id="GO:0005886">
    <property type="term" value="C:plasma membrane"/>
    <property type="evidence" value="ECO:0007669"/>
    <property type="project" value="UniProtKB-SubCell"/>
</dbReference>
<dbReference type="CDD" id="cd11386">
    <property type="entry name" value="MCP_signal"/>
    <property type="match status" value="1"/>
</dbReference>
<keyword evidence="8" id="KW-0812">Transmembrane</keyword>
<sequence length="560" mass="60709">MNRFKLKMKVGTKISLAFVLMILLMIGMELSGFKGSENTEDKMIVFANNRMQAVESVHEMKYGLERLELIGLMVLTATDEAQKKELLTERSELFVWMGEQIETYKIYAIGDKEIQLITQIEETYQALAQQAAAAGPENTFMPDQYRDYQEIIQQLDEANGANTEQMLSDAIGSSNTGQTFTMAFAGVALLVAVLLVLGLTRNIILPLRKVRDRMLEVGDGVLSSEPLPEDRYDEFGELAMAANKMVGNLRTIVLKTADYSSELAVAASMLSESAESTNASATNIKETIAEAAVGAEQQGYSAGETARAMEEMATGVQRVAESAGEVSDKSRDAKSDAEQGQRSIENAGERMDAVIVTTDHLSTLIKHLEERNEQIGSLVDKINNIARQTGVLALNAGIEAARAGEHGRGFAVVAGEVRQLAAQSQDASTMIVEVIGEIQESTKAAAEAMDKEIGEVNEASHAVKLAGAQFTKIVRAVQDMSFQIDETLAVAEQMSASSQEVSASVNEQASIAKQLSKSFNSVTDRAQGQASAMGQISAYTTELTRIAKELQATVQKFQIR</sequence>
<dbReference type="Gene3D" id="1.10.287.950">
    <property type="entry name" value="Methyl-accepting chemotaxis protein"/>
    <property type="match status" value="1"/>
</dbReference>
<dbReference type="Pfam" id="PF00015">
    <property type="entry name" value="MCPsignal"/>
    <property type="match status" value="1"/>
</dbReference>
<dbReference type="InterPro" id="IPR004090">
    <property type="entry name" value="Chemotax_Me-accpt_rcpt"/>
</dbReference>
<evidence type="ECO:0000256" key="8">
    <source>
        <dbReference type="SAM" id="Phobius"/>
    </source>
</evidence>
<organism evidence="11 12">
    <name type="scientific">Paenibacillus phyllosphaerae</name>
    <dbReference type="NCBI Taxonomy" id="274593"/>
    <lineage>
        <taxon>Bacteria</taxon>
        <taxon>Bacillati</taxon>
        <taxon>Bacillota</taxon>
        <taxon>Bacilli</taxon>
        <taxon>Bacillales</taxon>
        <taxon>Paenibacillaceae</taxon>
        <taxon>Paenibacillus</taxon>
    </lineage>
</organism>
<feature type="transmembrane region" description="Helical" evidence="8">
    <location>
        <begin position="182"/>
        <end position="204"/>
    </location>
</feature>
<evidence type="ECO:0000256" key="2">
    <source>
        <dbReference type="ARBA" id="ARBA00022475"/>
    </source>
</evidence>
<dbReference type="GO" id="GO:0004888">
    <property type="term" value="F:transmembrane signaling receptor activity"/>
    <property type="evidence" value="ECO:0007669"/>
    <property type="project" value="InterPro"/>
</dbReference>
<evidence type="ECO:0000256" key="1">
    <source>
        <dbReference type="ARBA" id="ARBA00004236"/>
    </source>
</evidence>
<dbReference type="EMBL" id="JACHXK010000015">
    <property type="protein sequence ID" value="MBB3112996.1"/>
    <property type="molecule type" value="Genomic_DNA"/>
</dbReference>
<evidence type="ECO:0000256" key="3">
    <source>
        <dbReference type="ARBA" id="ARBA00023136"/>
    </source>
</evidence>
<evidence type="ECO:0000256" key="5">
    <source>
        <dbReference type="ARBA" id="ARBA00029447"/>
    </source>
</evidence>
<reference evidence="11 12" key="1">
    <citation type="submission" date="2020-08" db="EMBL/GenBank/DDBJ databases">
        <title>Genomic Encyclopedia of Type Strains, Phase III (KMG-III): the genomes of soil and plant-associated and newly described type strains.</title>
        <authorList>
            <person name="Whitman W."/>
        </authorList>
    </citation>
    <scope>NUCLEOTIDE SEQUENCE [LARGE SCALE GENOMIC DNA]</scope>
    <source>
        <strain evidence="11 12">CECT 5862</strain>
    </source>
</reference>
<evidence type="ECO:0000256" key="7">
    <source>
        <dbReference type="SAM" id="MobiDB-lite"/>
    </source>
</evidence>
<feature type="compositionally biased region" description="Basic and acidic residues" evidence="7">
    <location>
        <begin position="326"/>
        <end position="339"/>
    </location>
</feature>
<evidence type="ECO:0000256" key="6">
    <source>
        <dbReference type="PROSITE-ProRule" id="PRU00284"/>
    </source>
</evidence>
<dbReference type="Proteomes" id="UP000570361">
    <property type="component" value="Unassembled WGS sequence"/>
</dbReference>
<proteinExistence type="inferred from homology"/>
<dbReference type="InterPro" id="IPR024478">
    <property type="entry name" value="HlyB_4HB_MCP"/>
</dbReference>
<gene>
    <name evidence="11" type="ORF">FHS18_005098</name>
</gene>
<dbReference type="PANTHER" id="PTHR32089:SF112">
    <property type="entry name" value="LYSOZYME-LIKE PROTEIN-RELATED"/>
    <property type="match status" value="1"/>
</dbReference>
<evidence type="ECO:0000313" key="12">
    <source>
        <dbReference type="Proteomes" id="UP000570361"/>
    </source>
</evidence>
<dbReference type="Pfam" id="PF12729">
    <property type="entry name" value="4HB_MCP_1"/>
    <property type="match status" value="1"/>
</dbReference>
<keyword evidence="2" id="KW-1003">Cell membrane</keyword>
<dbReference type="Gene3D" id="6.10.340.10">
    <property type="match status" value="1"/>
</dbReference>
<evidence type="ECO:0000259" key="9">
    <source>
        <dbReference type="PROSITE" id="PS50111"/>
    </source>
</evidence>
<evidence type="ECO:0000259" key="10">
    <source>
        <dbReference type="PROSITE" id="PS50885"/>
    </source>
</evidence>
<dbReference type="InterPro" id="IPR004089">
    <property type="entry name" value="MCPsignal_dom"/>
</dbReference>
<keyword evidence="3 8" id="KW-0472">Membrane</keyword>
<evidence type="ECO:0000313" key="11">
    <source>
        <dbReference type="EMBL" id="MBB3112996.1"/>
    </source>
</evidence>
<dbReference type="PROSITE" id="PS50111">
    <property type="entry name" value="CHEMOTAXIS_TRANSDUC_2"/>
    <property type="match status" value="1"/>
</dbReference>
<name>A0A7W5B322_9BACL</name>
<keyword evidence="4 6" id="KW-0807">Transducer</keyword>
<dbReference type="PANTHER" id="PTHR32089">
    <property type="entry name" value="METHYL-ACCEPTING CHEMOTAXIS PROTEIN MCPB"/>
    <property type="match status" value="1"/>
</dbReference>
<dbReference type="RefSeq" id="WP_183603090.1">
    <property type="nucleotide sequence ID" value="NZ_JACHXK010000015.1"/>
</dbReference>
<feature type="region of interest" description="Disordered" evidence="7">
    <location>
        <begin position="320"/>
        <end position="346"/>
    </location>
</feature>
<dbReference type="PRINTS" id="PR00260">
    <property type="entry name" value="CHEMTRNSDUCR"/>
</dbReference>
<keyword evidence="8" id="KW-1133">Transmembrane helix</keyword>
<dbReference type="CDD" id="cd06225">
    <property type="entry name" value="HAMP"/>
    <property type="match status" value="1"/>
</dbReference>
<comment type="subcellular location">
    <subcellularLocation>
        <location evidence="1">Cell membrane</location>
    </subcellularLocation>
</comment>
<feature type="domain" description="HAMP" evidence="10">
    <location>
        <begin position="201"/>
        <end position="254"/>
    </location>
</feature>
<protein>
    <submittedName>
        <fullName evidence="11">Methyl-accepting chemotaxis protein</fullName>
    </submittedName>
</protein>
<dbReference type="GO" id="GO:0007165">
    <property type="term" value="P:signal transduction"/>
    <property type="evidence" value="ECO:0007669"/>
    <property type="project" value="UniProtKB-KW"/>
</dbReference>
<evidence type="ECO:0000256" key="4">
    <source>
        <dbReference type="ARBA" id="ARBA00023224"/>
    </source>
</evidence>
<feature type="domain" description="Methyl-accepting transducer" evidence="9">
    <location>
        <begin position="273"/>
        <end position="509"/>
    </location>
</feature>